<sequence length="217" mass="23177">MPSSEVSLALFVPLKAKDDKVNDVSQFLAAGLDLVLANEPETIQWYGVKYADTIPPTFAILDTFRAESGRAAHLNGKVAEALMANAPTLLSTGPQITQPTILANKVTVLGGTTKTAGLTVGLRVLLDAKPEFVQAVKEFLIGGLELVEAETETPVWYAFELPGTTKFGIVDFFADENGRNAHLNGKVAAALFGKADEWFAKPPSVVKFDVIAASVKM</sequence>
<comment type="caution">
    <text evidence="1">The sequence shown here is derived from an EMBL/GenBank/DDBJ whole genome shotgun (WGS) entry which is preliminary data.</text>
</comment>
<protein>
    <recommendedName>
        <fullName evidence="3">ABM domain-containing protein</fullName>
    </recommendedName>
</protein>
<dbReference type="AlphaFoldDB" id="A0AAD6XNN0"/>
<organism evidence="1 2">
    <name type="scientific">Mycena belliarum</name>
    <dbReference type="NCBI Taxonomy" id="1033014"/>
    <lineage>
        <taxon>Eukaryota</taxon>
        <taxon>Fungi</taxon>
        <taxon>Dikarya</taxon>
        <taxon>Basidiomycota</taxon>
        <taxon>Agaricomycotina</taxon>
        <taxon>Agaricomycetes</taxon>
        <taxon>Agaricomycetidae</taxon>
        <taxon>Agaricales</taxon>
        <taxon>Marasmiineae</taxon>
        <taxon>Mycenaceae</taxon>
        <taxon>Mycena</taxon>
    </lineage>
</organism>
<name>A0AAD6XNN0_9AGAR</name>
<accession>A0AAD6XNN0</accession>
<evidence type="ECO:0000313" key="1">
    <source>
        <dbReference type="EMBL" id="KAJ7077147.1"/>
    </source>
</evidence>
<evidence type="ECO:0000313" key="2">
    <source>
        <dbReference type="Proteomes" id="UP001222325"/>
    </source>
</evidence>
<dbReference type="Gene3D" id="3.30.70.100">
    <property type="match status" value="2"/>
</dbReference>
<reference evidence="1" key="1">
    <citation type="submission" date="2023-03" db="EMBL/GenBank/DDBJ databases">
        <title>Massive genome expansion in bonnet fungi (Mycena s.s.) driven by repeated elements and novel gene families across ecological guilds.</title>
        <authorList>
            <consortium name="Lawrence Berkeley National Laboratory"/>
            <person name="Harder C.B."/>
            <person name="Miyauchi S."/>
            <person name="Viragh M."/>
            <person name="Kuo A."/>
            <person name="Thoen E."/>
            <person name="Andreopoulos B."/>
            <person name="Lu D."/>
            <person name="Skrede I."/>
            <person name="Drula E."/>
            <person name="Henrissat B."/>
            <person name="Morin E."/>
            <person name="Kohler A."/>
            <person name="Barry K."/>
            <person name="LaButti K."/>
            <person name="Morin E."/>
            <person name="Salamov A."/>
            <person name="Lipzen A."/>
            <person name="Mereny Z."/>
            <person name="Hegedus B."/>
            <person name="Baldrian P."/>
            <person name="Stursova M."/>
            <person name="Weitz H."/>
            <person name="Taylor A."/>
            <person name="Grigoriev I.V."/>
            <person name="Nagy L.G."/>
            <person name="Martin F."/>
            <person name="Kauserud H."/>
        </authorList>
    </citation>
    <scope>NUCLEOTIDE SEQUENCE</scope>
    <source>
        <strain evidence="1">CBHHK173m</strain>
    </source>
</reference>
<evidence type="ECO:0008006" key="3">
    <source>
        <dbReference type="Google" id="ProtNLM"/>
    </source>
</evidence>
<dbReference type="Proteomes" id="UP001222325">
    <property type="component" value="Unassembled WGS sequence"/>
</dbReference>
<keyword evidence="2" id="KW-1185">Reference proteome</keyword>
<dbReference type="InterPro" id="IPR011008">
    <property type="entry name" value="Dimeric_a/b-barrel"/>
</dbReference>
<dbReference type="EMBL" id="JARJCN010000075">
    <property type="protein sequence ID" value="KAJ7077147.1"/>
    <property type="molecule type" value="Genomic_DNA"/>
</dbReference>
<gene>
    <name evidence="1" type="ORF">B0H15DRAFT_862529</name>
</gene>
<dbReference type="SUPFAM" id="SSF54909">
    <property type="entry name" value="Dimeric alpha+beta barrel"/>
    <property type="match status" value="2"/>
</dbReference>
<proteinExistence type="predicted"/>